<evidence type="ECO:0000313" key="4">
    <source>
        <dbReference type="EMBL" id="SLM28273.1"/>
    </source>
</evidence>
<protein>
    <submittedName>
        <fullName evidence="4">GdhA3</fullName>
        <ecNumber evidence="4">1.4.1.2</ecNumber>
    </submittedName>
</protein>
<keyword evidence="2" id="KW-0520">NAD</keyword>
<dbReference type="InterPro" id="IPR036291">
    <property type="entry name" value="NAD(P)-bd_dom_sf"/>
</dbReference>
<gene>
    <name evidence="4" type="primary">gdhA</name>
    <name evidence="4" type="ORF">MTBBW1_1300013</name>
</gene>
<dbReference type="InterPro" id="IPR006096">
    <property type="entry name" value="Glu/Leu/Phe/Val/Trp_DH_C"/>
</dbReference>
<feature type="domain" description="Glutamate/phenylalanine/leucine/valine/L-tryptophan dehydrogenase C-terminal" evidence="3">
    <location>
        <begin position="663"/>
        <end position="934"/>
    </location>
</feature>
<dbReference type="GO" id="GO:0004069">
    <property type="term" value="F:L-aspartate:2-oxoglutarate aminotransferase activity"/>
    <property type="evidence" value="ECO:0007669"/>
    <property type="project" value="InterPro"/>
</dbReference>
<evidence type="ECO:0000259" key="3">
    <source>
        <dbReference type="SMART" id="SM00839"/>
    </source>
</evidence>
<keyword evidence="5" id="KW-1185">Reference proteome</keyword>
<dbReference type="SMART" id="SM00839">
    <property type="entry name" value="ELFV_dehydrog"/>
    <property type="match status" value="1"/>
</dbReference>
<accession>A0A1W1H740</accession>
<keyword evidence="1 4" id="KW-0560">Oxidoreductase</keyword>
<dbReference type="PANTHER" id="PTHR11606:SF24">
    <property type="entry name" value="NAD-SPECIFIC GLUTAMATE DEHYDROGENASE"/>
    <property type="match status" value="1"/>
</dbReference>
<proteinExistence type="predicted"/>
<reference evidence="4 5" key="1">
    <citation type="submission" date="2017-03" db="EMBL/GenBank/DDBJ databases">
        <authorList>
            <person name="Afonso C.L."/>
            <person name="Miller P.J."/>
            <person name="Scott M.A."/>
            <person name="Spackman E."/>
            <person name="Goraichik I."/>
            <person name="Dimitrov K.M."/>
            <person name="Suarez D.L."/>
            <person name="Swayne D.E."/>
        </authorList>
    </citation>
    <scope>NUCLEOTIDE SEQUENCE [LARGE SCALE GENOMIC DNA]</scope>
    <source>
        <strain evidence="4">PRJEB14757</strain>
    </source>
</reference>
<dbReference type="EMBL" id="FWEV01000036">
    <property type="protein sequence ID" value="SLM28273.1"/>
    <property type="molecule type" value="Genomic_DNA"/>
</dbReference>
<evidence type="ECO:0000256" key="1">
    <source>
        <dbReference type="ARBA" id="ARBA00023002"/>
    </source>
</evidence>
<dbReference type="Pfam" id="PF05088">
    <property type="entry name" value="Bac_GDH_CD"/>
    <property type="match status" value="1"/>
</dbReference>
<dbReference type="AlphaFoldDB" id="A0A1W1H740"/>
<dbReference type="PANTHER" id="PTHR11606">
    <property type="entry name" value="GLUTAMATE DEHYDROGENASE"/>
    <property type="match status" value="1"/>
</dbReference>
<evidence type="ECO:0000256" key="2">
    <source>
        <dbReference type="ARBA" id="ARBA00023027"/>
    </source>
</evidence>
<dbReference type="Gene3D" id="3.40.50.720">
    <property type="entry name" value="NAD(P)-binding Rossmann-like Domain"/>
    <property type="match status" value="1"/>
</dbReference>
<dbReference type="STRING" id="1246637.MTBBW1_1300013"/>
<dbReference type="EC" id="1.4.1.2" evidence="4"/>
<dbReference type="Proteomes" id="UP000191931">
    <property type="component" value="Unassembled WGS sequence"/>
</dbReference>
<sequence length="1043" mass="118004">MEIPSDNYPEISQSGHIINKAHNLNLDTRILYEAVIDLASEGLITASCINMAAGILLDDLGLPNYFFENIKKDSLKHILSSIATSMRFKNGKVTLYGLVADIDFNLEHQNDVQRVRIATEETKDKMEAILANLISGHRREYYYSPKSNYYTYIIRPETVQDYTKQAFEKSRFLFNLAGDYKATPEPTRRRYENFLKSCEKSVIPLIESFNLPATGETRLLFNSDFPTPQLPVFRKLFEDHGLILNRAYWEPYSAKSSVPSSICSLYAAGELSIKKEALLVNDLCDYLSFRVSDITELYVQGALTFKEMLFAGNAVDFVHMFIYKESENVTDREIMESLSNDDYKDAFAARVHTSNKSTYVAEIIMDTAKKHPDLIKYLFEIFDNRFNPSVTNRMDAEQLEEKGKAFNKLISGRFMENKLKYDIFKFMYRFVSCTLKTNFYKPEKRSYAFRFDNSILDPLVFSQSVYGIFYVNGHYACGTHMRAGDISRGGLRLIRVTPSNHAAELDNAVLLNYALGPKAQRLKHKDICESGSKGVVVPHADYAGTYSLEALYDYTEGIMDLMLGHESIIDYYGLPEKIFFGPDEGTAPLMDSISWHARERGYKYWRTITTGKSFGIPHDTYGMFENGDVFGLFDRGDEGTDLQINGKSVVVTTDMEKIFEKTGKNIEKSGMTTTCVMSSFRTMITHYNSKEESLNLMMTGGPDGDLGANEIQCYKGKICLIIDGGSILFDPDGLDKKELMKIAFMRHTSPRANSLAFPVDKLGSDGFMVPLSAKEITLPDGTFVENGAMFHRNFLTDPSSRKFVSKANIEAFIPCGGFKDTINHSNVHAFLQNFQELKFIVEGANVFFDDASRRHIATSTNIKQIKDSSANKGGVFSSSIAEVLTAFLLGEDYEEKLLKDVPTKWALTRDIMLLVDKYSSLETGMLIKIHEVTSIPLFELSEKTSEQIFALQSICEENLTDILMDDALVWKIMENYIPNILITKLGKDAIMKTLNSEEIVAYRDAIITKKLSSMAFYKYGMEWEGFMEKVSNNFSSAVAEVVG</sequence>
<dbReference type="RefSeq" id="WP_080804620.1">
    <property type="nucleotide sequence ID" value="NZ_LT828548.1"/>
</dbReference>
<dbReference type="GO" id="GO:0004352">
    <property type="term" value="F:glutamate dehydrogenase (NAD+) activity"/>
    <property type="evidence" value="ECO:0007669"/>
    <property type="project" value="UniProtKB-EC"/>
</dbReference>
<dbReference type="Pfam" id="PF00208">
    <property type="entry name" value="ELFV_dehydrog"/>
    <property type="match status" value="1"/>
</dbReference>
<dbReference type="SUPFAM" id="SSF51735">
    <property type="entry name" value="NAD(P)-binding Rossmann-fold domains"/>
    <property type="match status" value="1"/>
</dbReference>
<evidence type="ECO:0000313" key="5">
    <source>
        <dbReference type="Proteomes" id="UP000191931"/>
    </source>
</evidence>
<name>A0A1W1H740_9BACT</name>
<dbReference type="InterPro" id="IPR028971">
    <property type="entry name" value="NAD-GDH_cat"/>
</dbReference>
<organism evidence="4 5">
    <name type="scientific">Desulfamplus magnetovallimortis</name>
    <dbReference type="NCBI Taxonomy" id="1246637"/>
    <lineage>
        <taxon>Bacteria</taxon>
        <taxon>Pseudomonadati</taxon>
        <taxon>Thermodesulfobacteriota</taxon>
        <taxon>Desulfobacteria</taxon>
        <taxon>Desulfobacterales</taxon>
        <taxon>Desulfobacteraceae</taxon>
        <taxon>Desulfamplus</taxon>
    </lineage>
</organism>
<dbReference type="OrthoDB" id="19378at2"/>
<dbReference type="GO" id="GO:0006538">
    <property type="term" value="P:L-glutamate catabolic process"/>
    <property type="evidence" value="ECO:0007669"/>
    <property type="project" value="InterPro"/>
</dbReference>